<dbReference type="RefSeq" id="XP_015654981.1">
    <property type="nucleotide sequence ID" value="XM_015806617.1"/>
</dbReference>
<feature type="region of interest" description="Disordered" evidence="1">
    <location>
        <begin position="261"/>
        <end position="305"/>
    </location>
</feature>
<comment type="caution">
    <text evidence="2">The sequence shown here is derived from an EMBL/GenBank/DDBJ whole genome shotgun (WGS) entry which is preliminary data.</text>
</comment>
<sequence length="426" mass="48458">MPENRVTRARRRADIAAQLLMGGVERNPGPRRNNGRRYTNTASTDYDYDAYTDDLDYASGASDGHVLGTHLWRMVARTPAAIPQESSRSSTGHRRQGKNKSARYRESALRRGPRAELREMELTDDGRPAWRTCAQRQAEMFSEMTEYTRYDRDDVNFEVWVAELFADFMTASEAEMRHISLMKEELVVWTLRAVLMADAYDLSMSHISFCPVGGCREFRETVELMDQHVLEQHPSSKRAKQLCREGYSDSYYDVARATYTPQPAQTSSRAPPVKETASSAASSAAPAPPSFSSAHPDPVSMAQQQQSFDALTEQLRNQLFLIDRHQLTVKELYKAENTTSLALQSLAKLRELSDMHEYVVKQLNELIYEKSLALFAHKPRSTVAQVLTQVKRVIEEQQRILDQMTVALASRRLQQCNRAGLTQMYS</sequence>
<name>A0A0N0DST3_LEPPY</name>
<dbReference type="VEuPathDB" id="TriTrypDB:LpyrH10_20_1570"/>
<protein>
    <submittedName>
        <fullName evidence="2">Uncharacterized protein</fullName>
    </submittedName>
</protein>
<dbReference type="EMBL" id="LGTL01000020">
    <property type="protein sequence ID" value="KPA76542.1"/>
    <property type="molecule type" value="Genomic_DNA"/>
</dbReference>
<feature type="region of interest" description="Disordered" evidence="1">
    <location>
        <begin position="81"/>
        <end position="110"/>
    </location>
</feature>
<proteinExistence type="predicted"/>
<feature type="region of interest" description="Disordered" evidence="1">
    <location>
        <begin position="22"/>
        <end position="42"/>
    </location>
</feature>
<organism evidence="2 3">
    <name type="scientific">Leptomonas pyrrhocoris</name>
    <name type="common">Firebug parasite</name>
    <dbReference type="NCBI Taxonomy" id="157538"/>
    <lineage>
        <taxon>Eukaryota</taxon>
        <taxon>Discoba</taxon>
        <taxon>Euglenozoa</taxon>
        <taxon>Kinetoplastea</taxon>
        <taxon>Metakinetoplastina</taxon>
        <taxon>Trypanosomatida</taxon>
        <taxon>Trypanosomatidae</taxon>
        <taxon>Leishmaniinae</taxon>
        <taxon>Leptomonas</taxon>
    </lineage>
</organism>
<reference evidence="2 3" key="1">
    <citation type="submission" date="2015-07" db="EMBL/GenBank/DDBJ databases">
        <title>High-quality genome of monoxenous trypanosomatid Leptomonas pyrrhocoris.</title>
        <authorList>
            <person name="Flegontov P."/>
            <person name="Butenko A."/>
            <person name="Firsov S."/>
            <person name="Vlcek C."/>
            <person name="Logacheva M.D."/>
            <person name="Field M."/>
            <person name="Filatov D."/>
            <person name="Flegontova O."/>
            <person name="Gerasimov E."/>
            <person name="Jackson A.P."/>
            <person name="Kelly S."/>
            <person name="Opperdoes F."/>
            <person name="O'Reilly A."/>
            <person name="Votypka J."/>
            <person name="Yurchenko V."/>
            <person name="Lukes J."/>
        </authorList>
    </citation>
    <scope>NUCLEOTIDE SEQUENCE [LARGE SCALE GENOMIC DNA]</scope>
    <source>
        <strain evidence="2">H10</strain>
    </source>
</reference>
<dbReference type="GeneID" id="26908119"/>
<feature type="compositionally biased region" description="Low complexity" evidence="1">
    <location>
        <begin position="26"/>
        <end position="42"/>
    </location>
</feature>
<evidence type="ECO:0000313" key="2">
    <source>
        <dbReference type="EMBL" id="KPA76542.1"/>
    </source>
</evidence>
<feature type="compositionally biased region" description="Low complexity" evidence="1">
    <location>
        <begin position="277"/>
        <end position="294"/>
    </location>
</feature>
<dbReference type="AlphaFoldDB" id="A0A0N0DST3"/>
<dbReference type="Proteomes" id="UP000037923">
    <property type="component" value="Unassembled WGS sequence"/>
</dbReference>
<feature type="compositionally biased region" description="Basic residues" evidence="1">
    <location>
        <begin position="91"/>
        <end position="102"/>
    </location>
</feature>
<evidence type="ECO:0000313" key="3">
    <source>
        <dbReference type="Proteomes" id="UP000037923"/>
    </source>
</evidence>
<keyword evidence="3" id="KW-1185">Reference proteome</keyword>
<evidence type="ECO:0000256" key="1">
    <source>
        <dbReference type="SAM" id="MobiDB-lite"/>
    </source>
</evidence>
<accession>A0A0N0DST3</accession>
<gene>
    <name evidence="2" type="ORF">ABB37_07834</name>
</gene>